<evidence type="ECO:0000313" key="1">
    <source>
        <dbReference type="EMBL" id="CAG8718189.1"/>
    </source>
</evidence>
<dbReference type="EMBL" id="CAJVQC010022489">
    <property type="protein sequence ID" value="CAG8718189.1"/>
    <property type="molecule type" value="Genomic_DNA"/>
</dbReference>
<sequence length="164" mass="18134">QDFLLTAGHCAYPYNDTSPKLVYRHYSNLAGLIGSMENYTTTPIDLGFIKKLTVNSHIKIISTGVHICKSGYTSGITCGYVKSLYATITTDEDKIGGLLTTVYSYRGDSGGSMFQFSYSDYSIPFVYAVGILIGGKSNSYEAETYCEPIRTAFEYGYTLVHYPH</sequence>
<feature type="non-terminal residue" evidence="1">
    <location>
        <position position="1"/>
    </location>
</feature>
<protein>
    <submittedName>
        <fullName evidence="1">24938_t:CDS:1</fullName>
    </submittedName>
</protein>
<reference evidence="1" key="1">
    <citation type="submission" date="2021-06" db="EMBL/GenBank/DDBJ databases">
        <authorList>
            <person name="Kallberg Y."/>
            <person name="Tangrot J."/>
            <person name="Rosling A."/>
        </authorList>
    </citation>
    <scope>NUCLEOTIDE SEQUENCE</scope>
    <source>
        <strain evidence="1">MA461A</strain>
    </source>
</reference>
<keyword evidence="2" id="KW-1185">Reference proteome</keyword>
<accession>A0ACA9PSZ4</accession>
<proteinExistence type="predicted"/>
<dbReference type="Proteomes" id="UP000789920">
    <property type="component" value="Unassembled WGS sequence"/>
</dbReference>
<name>A0ACA9PSZ4_9GLOM</name>
<gene>
    <name evidence="1" type="ORF">RPERSI_LOCUS11074</name>
</gene>
<organism evidence="1 2">
    <name type="scientific">Racocetra persica</name>
    <dbReference type="NCBI Taxonomy" id="160502"/>
    <lineage>
        <taxon>Eukaryota</taxon>
        <taxon>Fungi</taxon>
        <taxon>Fungi incertae sedis</taxon>
        <taxon>Mucoromycota</taxon>
        <taxon>Glomeromycotina</taxon>
        <taxon>Glomeromycetes</taxon>
        <taxon>Diversisporales</taxon>
        <taxon>Gigasporaceae</taxon>
        <taxon>Racocetra</taxon>
    </lineage>
</organism>
<evidence type="ECO:0000313" key="2">
    <source>
        <dbReference type="Proteomes" id="UP000789920"/>
    </source>
</evidence>
<comment type="caution">
    <text evidence="1">The sequence shown here is derived from an EMBL/GenBank/DDBJ whole genome shotgun (WGS) entry which is preliminary data.</text>
</comment>